<reference evidence="6" key="2">
    <citation type="submission" date="2020-09" db="EMBL/GenBank/DDBJ databases">
        <authorList>
            <person name="Sun Q."/>
            <person name="Zhou Y."/>
        </authorList>
    </citation>
    <scope>NUCLEOTIDE SEQUENCE</scope>
    <source>
        <strain evidence="6">CGMCC 1.15725</strain>
    </source>
</reference>
<reference evidence="6" key="1">
    <citation type="journal article" date="2014" name="Int. J. Syst. Evol. Microbiol.">
        <title>Complete genome sequence of Corynebacterium casei LMG S-19264T (=DSM 44701T), isolated from a smear-ripened cheese.</title>
        <authorList>
            <consortium name="US DOE Joint Genome Institute (JGI-PGF)"/>
            <person name="Walter F."/>
            <person name="Albersmeier A."/>
            <person name="Kalinowski J."/>
            <person name="Ruckert C."/>
        </authorList>
    </citation>
    <scope>NUCLEOTIDE SEQUENCE</scope>
    <source>
        <strain evidence="6">CGMCC 1.15725</strain>
    </source>
</reference>
<evidence type="ECO:0000256" key="3">
    <source>
        <dbReference type="ARBA" id="ARBA00023163"/>
    </source>
</evidence>
<dbReference type="Proteomes" id="UP000646365">
    <property type="component" value="Unassembled WGS sequence"/>
</dbReference>
<comment type="caution">
    <text evidence="6">The sequence shown here is derived from an EMBL/GenBank/DDBJ whole genome shotgun (WGS) entry which is preliminary data.</text>
</comment>
<evidence type="ECO:0000256" key="2">
    <source>
        <dbReference type="ARBA" id="ARBA00023125"/>
    </source>
</evidence>
<keyword evidence="1" id="KW-0805">Transcription regulation</keyword>
<dbReference type="PANTHER" id="PTHR30136">
    <property type="entry name" value="HELIX-TURN-HELIX TRANSCRIPTIONAL REGULATOR, ICLR FAMILY"/>
    <property type="match status" value="1"/>
</dbReference>
<dbReference type="SUPFAM" id="SSF46785">
    <property type="entry name" value="Winged helix' DNA-binding domain"/>
    <property type="match status" value="1"/>
</dbReference>
<evidence type="ECO:0000256" key="1">
    <source>
        <dbReference type="ARBA" id="ARBA00023015"/>
    </source>
</evidence>
<proteinExistence type="predicted"/>
<sequence>MPRVTGSSGEGVQAVVLALRILERLAEEGRPMGVTALAAALGTTKSRIWRYLQTLVQQGYIVQLPDTERYQLGARLVKFGRAVGESLDIVSASYHAIRELRDSLGHSAVITQIEPDGVRVLTTVPGRSTIEIGVKQGSLMEFHSSAQGKIALAFGSETLRAAVLSRRLERRTPDTIVSPSSLRKEIERVRRDGWAIAPNEIVTGLNALAAPVFDAAGSLVGALAIVDSVQFITATPTAEQIERTVEAARQVSAALGYLLD</sequence>
<dbReference type="PANTHER" id="PTHR30136:SF8">
    <property type="entry name" value="TRANSCRIPTIONAL REGULATORY PROTEIN"/>
    <property type="match status" value="1"/>
</dbReference>
<dbReference type="PROSITE" id="PS51077">
    <property type="entry name" value="HTH_ICLR"/>
    <property type="match status" value="1"/>
</dbReference>
<dbReference type="InterPro" id="IPR029016">
    <property type="entry name" value="GAF-like_dom_sf"/>
</dbReference>
<dbReference type="PROSITE" id="PS51078">
    <property type="entry name" value="ICLR_ED"/>
    <property type="match status" value="1"/>
</dbReference>
<dbReference type="AlphaFoldDB" id="A0A8J3E4E6"/>
<accession>A0A8J3E4E6</accession>
<evidence type="ECO:0000259" key="4">
    <source>
        <dbReference type="PROSITE" id="PS51077"/>
    </source>
</evidence>
<dbReference type="SMART" id="SM00346">
    <property type="entry name" value="HTH_ICLR"/>
    <property type="match status" value="1"/>
</dbReference>
<dbReference type="SUPFAM" id="SSF55781">
    <property type="entry name" value="GAF domain-like"/>
    <property type="match status" value="1"/>
</dbReference>
<dbReference type="Pfam" id="PF01614">
    <property type="entry name" value="IclR_C"/>
    <property type="match status" value="1"/>
</dbReference>
<evidence type="ECO:0000313" key="7">
    <source>
        <dbReference type="Proteomes" id="UP000646365"/>
    </source>
</evidence>
<evidence type="ECO:0000313" key="6">
    <source>
        <dbReference type="EMBL" id="GGF26650.1"/>
    </source>
</evidence>
<dbReference type="RefSeq" id="WP_189048217.1">
    <property type="nucleotide sequence ID" value="NZ_BMJQ01000009.1"/>
</dbReference>
<dbReference type="GO" id="GO:0003677">
    <property type="term" value="F:DNA binding"/>
    <property type="evidence" value="ECO:0007669"/>
    <property type="project" value="UniProtKB-KW"/>
</dbReference>
<dbReference type="InterPro" id="IPR036390">
    <property type="entry name" value="WH_DNA-bd_sf"/>
</dbReference>
<dbReference type="EMBL" id="BMJQ01000009">
    <property type="protein sequence ID" value="GGF26650.1"/>
    <property type="molecule type" value="Genomic_DNA"/>
</dbReference>
<organism evidence="6 7">
    <name type="scientific">Aliidongia dinghuensis</name>
    <dbReference type="NCBI Taxonomy" id="1867774"/>
    <lineage>
        <taxon>Bacteria</taxon>
        <taxon>Pseudomonadati</taxon>
        <taxon>Pseudomonadota</taxon>
        <taxon>Alphaproteobacteria</taxon>
        <taxon>Rhodospirillales</taxon>
        <taxon>Dongiaceae</taxon>
        <taxon>Aliidongia</taxon>
    </lineage>
</organism>
<dbReference type="InterPro" id="IPR014757">
    <property type="entry name" value="Tscrpt_reg_IclR_C"/>
</dbReference>
<dbReference type="Pfam" id="PF09339">
    <property type="entry name" value="HTH_IclR"/>
    <property type="match status" value="1"/>
</dbReference>
<dbReference type="Gene3D" id="3.30.450.40">
    <property type="match status" value="1"/>
</dbReference>
<dbReference type="InterPro" id="IPR036388">
    <property type="entry name" value="WH-like_DNA-bd_sf"/>
</dbReference>
<keyword evidence="3" id="KW-0804">Transcription</keyword>
<evidence type="ECO:0000259" key="5">
    <source>
        <dbReference type="PROSITE" id="PS51078"/>
    </source>
</evidence>
<dbReference type="GO" id="GO:0045892">
    <property type="term" value="P:negative regulation of DNA-templated transcription"/>
    <property type="evidence" value="ECO:0007669"/>
    <property type="project" value="TreeGrafter"/>
</dbReference>
<name>A0A8J3E4E6_9PROT</name>
<gene>
    <name evidence="6" type="ORF">GCM10011611_35870</name>
</gene>
<keyword evidence="2" id="KW-0238">DNA-binding</keyword>
<dbReference type="GO" id="GO:0003700">
    <property type="term" value="F:DNA-binding transcription factor activity"/>
    <property type="evidence" value="ECO:0007669"/>
    <property type="project" value="TreeGrafter"/>
</dbReference>
<dbReference type="Gene3D" id="1.10.10.10">
    <property type="entry name" value="Winged helix-like DNA-binding domain superfamily/Winged helix DNA-binding domain"/>
    <property type="match status" value="1"/>
</dbReference>
<feature type="domain" description="HTH iclR-type" evidence="4">
    <location>
        <begin position="12"/>
        <end position="74"/>
    </location>
</feature>
<dbReference type="InterPro" id="IPR005471">
    <property type="entry name" value="Tscrpt_reg_IclR_N"/>
</dbReference>
<keyword evidence="7" id="KW-1185">Reference proteome</keyword>
<dbReference type="InterPro" id="IPR050707">
    <property type="entry name" value="HTH_MetabolicPath_Reg"/>
</dbReference>
<dbReference type="FunFam" id="1.10.10.10:FF:000056">
    <property type="entry name" value="IclR family transcriptional regulator"/>
    <property type="match status" value="1"/>
</dbReference>
<feature type="domain" description="IclR-ED" evidence="5">
    <location>
        <begin position="75"/>
        <end position="257"/>
    </location>
</feature>
<protein>
    <submittedName>
        <fullName evidence="6">Transcriptional regulator</fullName>
    </submittedName>
</protein>